<name>A0A2H0LKX5_9BACT</name>
<evidence type="ECO:0000259" key="3">
    <source>
        <dbReference type="PROSITE" id="PS50887"/>
    </source>
</evidence>
<gene>
    <name evidence="5" type="ORF">COV74_10765</name>
</gene>
<dbReference type="Pfam" id="PF13487">
    <property type="entry name" value="HD_5"/>
    <property type="match status" value="1"/>
</dbReference>
<feature type="domain" description="HD-GYP" evidence="4">
    <location>
        <begin position="354"/>
        <end position="550"/>
    </location>
</feature>
<dbReference type="AlphaFoldDB" id="A0A2H0LKX5"/>
<organism evidence="5 6">
    <name type="scientific">Candidatus Abzuiibacterium crystallinum</name>
    <dbReference type="NCBI Taxonomy" id="1974748"/>
    <lineage>
        <taxon>Bacteria</taxon>
        <taxon>Pseudomonadati</taxon>
        <taxon>Candidatus Omnitrophota</taxon>
        <taxon>Candidatus Abzuiibacterium</taxon>
    </lineage>
</organism>
<feature type="modified residue" description="4-aspartylphosphate" evidence="1">
    <location>
        <position position="56"/>
    </location>
</feature>
<proteinExistence type="predicted"/>
<dbReference type="InterPro" id="IPR043128">
    <property type="entry name" value="Rev_trsase/Diguanyl_cyclase"/>
</dbReference>
<dbReference type="SUPFAM" id="SSF109604">
    <property type="entry name" value="HD-domain/PDEase-like"/>
    <property type="match status" value="1"/>
</dbReference>
<dbReference type="PANTHER" id="PTHR45228:SF4">
    <property type="entry name" value="LIPOPROTEIN"/>
    <property type="match status" value="1"/>
</dbReference>
<dbReference type="PROSITE" id="PS51832">
    <property type="entry name" value="HD_GYP"/>
    <property type="match status" value="1"/>
</dbReference>
<sequence>MKDPLHILLVSNSSVLSRSLTAILLKNKNTKLDIAADSGSAIDKIQHIPFTILLCDTDLPEKECADLWRVLKKKKIELPVLALLGPEKQKLEKDFLAKGAQGCILKKPSEFEKLPKEIELALERFNLSLREKELETQIAKQKTALRNINQKLEDYAFHDDLTGVYNHRYFQEKLREEFSRAKRYGQPLSLLMVDIDAFRTINETKGHLIGDSILKELGRVLSDRSRDADLVARYGGEEFALLLPHIGTEGALVLAERLRKSVESHVFLKGKDSLKITVSIGLSSFPDDALQKHDDLIKLAEKALIHCKGSKKSNAVCTYNSLMKNIEAQTKYLKFSEEKVIEFRQRLLDISETAKRMHIESTKTLIYALEAKDKYTLGHASRVAQYSAMVAAEMGLADEDVATIEHAGLLHDVGKVCISDEVLLKPGAFTAEEYEQMREHPVLGYQMVKPIKFLKEEALIILHHHEWFDGTGYPHGLKGKEIPVGARIVAVLDAYDTMRAAGARYKKTMSMQQIVQELVRQSSTQFDPEVVTALLRVLVRRGEVKEDSYDAKKLRSQ</sequence>
<evidence type="ECO:0000313" key="5">
    <source>
        <dbReference type="EMBL" id="PIQ85070.1"/>
    </source>
</evidence>
<dbReference type="Pfam" id="PF00990">
    <property type="entry name" value="GGDEF"/>
    <property type="match status" value="1"/>
</dbReference>
<dbReference type="CDD" id="cd01949">
    <property type="entry name" value="GGDEF"/>
    <property type="match status" value="1"/>
</dbReference>
<feature type="domain" description="Response regulatory" evidence="2">
    <location>
        <begin position="6"/>
        <end position="121"/>
    </location>
</feature>
<dbReference type="CDD" id="cd00077">
    <property type="entry name" value="HDc"/>
    <property type="match status" value="1"/>
</dbReference>
<dbReference type="SMART" id="SM00267">
    <property type="entry name" value="GGDEF"/>
    <property type="match status" value="1"/>
</dbReference>
<dbReference type="Gene3D" id="3.40.50.2300">
    <property type="match status" value="1"/>
</dbReference>
<dbReference type="PROSITE" id="PS50887">
    <property type="entry name" value="GGDEF"/>
    <property type="match status" value="1"/>
</dbReference>
<dbReference type="InterPro" id="IPR011006">
    <property type="entry name" value="CheY-like_superfamily"/>
</dbReference>
<evidence type="ECO:0000259" key="4">
    <source>
        <dbReference type="PROSITE" id="PS51832"/>
    </source>
</evidence>
<dbReference type="InterPro" id="IPR029787">
    <property type="entry name" value="Nucleotide_cyclase"/>
</dbReference>
<dbReference type="NCBIfam" id="TIGR00277">
    <property type="entry name" value="HDIG"/>
    <property type="match status" value="1"/>
</dbReference>
<dbReference type="FunFam" id="3.30.70.270:FF:000001">
    <property type="entry name" value="Diguanylate cyclase domain protein"/>
    <property type="match status" value="1"/>
</dbReference>
<dbReference type="InterPro" id="IPR006675">
    <property type="entry name" value="HDIG_dom"/>
</dbReference>
<dbReference type="InterPro" id="IPR000160">
    <property type="entry name" value="GGDEF_dom"/>
</dbReference>
<dbReference type="NCBIfam" id="TIGR00254">
    <property type="entry name" value="GGDEF"/>
    <property type="match status" value="1"/>
</dbReference>
<protein>
    <recommendedName>
        <fullName evidence="7">Diguanylate cyclase</fullName>
    </recommendedName>
</protein>
<dbReference type="PANTHER" id="PTHR45228">
    <property type="entry name" value="CYCLIC DI-GMP PHOSPHODIESTERASE TM_0186-RELATED"/>
    <property type="match status" value="1"/>
</dbReference>
<dbReference type="GO" id="GO:0003824">
    <property type="term" value="F:catalytic activity"/>
    <property type="evidence" value="ECO:0007669"/>
    <property type="project" value="UniProtKB-ARBA"/>
</dbReference>
<comment type="caution">
    <text evidence="5">The sequence shown here is derived from an EMBL/GenBank/DDBJ whole genome shotgun (WGS) entry which is preliminary data.</text>
</comment>
<dbReference type="SMART" id="SM00471">
    <property type="entry name" value="HDc"/>
    <property type="match status" value="1"/>
</dbReference>
<dbReference type="GO" id="GO:0000160">
    <property type="term" value="P:phosphorelay signal transduction system"/>
    <property type="evidence" value="ECO:0007669"/>
    <property type="project" value="InterPro"/>
</dbReference>
<feature type="domain" description="GGDEF" evidence="3">
    <location>
        <begin position="186"/>
        <end position="321"/>
    </location>
</feature>
<reference evidence="5 6" key="1">
    <citation type="submission" date="2017-09" db="EMBL/GenBank/DDBJ databases">
        <title>Depth-based differentiation of microbial function through sediment-hosted aquifers and enrichment of novel symbionts in the deep terrestrial subsurface.</title>
        <authorList>
            <person name="Probst A.J."/>
            <person name="Ladd B."/>
            <person name="Jarett J.K."/>
            <person name="Geller-Mcgrath D.E."/>
            <person name="Sieber C.M."/>
            <person name="Emerson J.B."/>
            <person name="Anantharaman K."/>
            <person name="Thomas B.C."/>
            <person name="Malmstrom R."/>
            <person name="Stieglmeier M."/>
            <person name="Klingl A."/>
            <person name="Woyke T."/>
            <person name="Ryan C.M."/>
            <person name="Banfield J.F."/>
        </authorList>
    </citation>
    <scope>NUCLEOTIDE SEQUENCE [LARGE SCALE GENOMIC DNA]</scope>
    <source>
        <strain evidence="5">CG11_big_fil_rev_8_21_14_0_20_45_26</strain>
    </source>
</reference>
<evidence type="ECO:0000313" key="6">
    <source>
        <dbReference type="Proteomes" id="UP000230859"/>
    </source>
</evidence>
<dbReference type="Proteomes" id="UP000230859">
    <property type="component" value="Unassembled WGS sequence"/>
</dbReference>
<dbReference type="Gene3D" id="1.10.3210.10">
    <property type="entry name" value="Hypothetical protein af1432"/>
    <property type="match status" value="1"/>
</dbReference>
<dbReference type="InterPro" id="IPR037522">
    <property type="entry name" value="HD_GYP_dom"/>
</dbReference>
<dbReference type="SUPFAM" id="SSF55073">
    <property type="entry name" value="Nucleotide cyclase"/>
    <property type="match status" value="1"/>
</dbReference>
<dbReference type="EMBL" id="PCVY01000076">
    <property type="protein sequence ID" value="PIQ85070.1"/>
    <property type="molecule type" value="Genomic_DNA"/>
</dbReference>
<dbReference type="InterPro" id="IPR001789">
    <property type="entry name" value="Sig_transdc_resp-reg_receiver"/>
</dbReference>
<dbReference type="PROSITE" id="PS50110">
    <property type="entry name" value="RESPONSE_REGULATORY"/>
    <property type="match status" value="1"/>
</dbReference>
<evidence type="ECO:0000256" key="1">
    <source>
        <dbReference type="PROSITE-ProRule" id="PRU00169"/>
    </source>
</evidence>
<accession>A0A2H0LKX5</accession>
<dbReference type="Gene3D" id="3.30.70.270">
    <property type="match status" value="1"/>
</dbReference>
<keyword evidence="1" id="KW-0597">Phosphoprotein</keyword>
<dbReference type="SUPFAM" id="SSF52172">
    <property type="entry name" value="CheY-like"/>
    <property type="match status" value="1"/>
</dbReference>
<dbReference type="InterPro" id="IPR003607">
    <property type="entry name" value="HD/PDEase_dom"/>
</dbReference>
<dbReference type="InterPro" id="IPR052020">
    <property type="entry name" value="Cyclic_di-GMP/3'3'-cGAMP_PDE"/>
</dbReference>
<dbReference type="CDD" id="cd00156">
    <property type="entry name" value="REC"/>
    <property type="match status" value="1"/>
</dbReference>
<evidence type="ECO:0000259" key="2">
    <source>
        <dbReference type="PROSITE" id="PS50110"/>
    </source>
</evidence>
<dbReference type="Pfam" id="PF00072">
    <property type="entry name" value="Response_reg"/>
    <property type="match status" value="1"/>
</dbReference>
<evidence type="ECO:0008006" key="7">
    <source>
        <dbReference type="Google" id="ProtNLM"/>
    </source>
</evidence>